<dbReference type="KEGG" id="sper:EW093_02170"/>
<sequence>MKNKVNIIIILVSVISILGCTTTKSNETERLDSNTNQMIPKEYKLGGKGPGGGIIFYDDLIGFDFNYDGTISEDEKNILQYSYLTKSRFLEVAPRGWNLPDTRDDPVSQWGGDSSNIDEISDLDLNLLTPESDNIRDTVGNGRRNTEIIISYLKENTQEEGTAAHLCRNYNGGGLSDWFLPSVGELVLLHSMMNDVKGLEYDDYSSSSESMFNNLRWIVYFGEDKFGVDTRRKYREYRVRPIRAF</sequence>
<evidence type="ECO:0000313" key="1">
    <source>
        <dbReference type="EMBL" id="QEN03553.1"/>
    </source>
</evidence>
<dbReference type="AlphaFoldDB" id="A0A5C1Q658"/>
<protein>
    <recommendedName>
        <fullName evidence="3">DUF1566 domain-containing protein</fullName>
    </recommendedName>
</protein>
<dbReference type="Proteomes" id="UP000323824">
    <property type="component" value="Chromosome"/>
</dbReference>
<evidence type="ECO:0008006" key="3">
    <source>
        <dbReference type="Google" id="ProtNLM"/>
    </source>
</evidence>
<proteinExistence type="predicted"/>
<dbReference type="PROSITE" id="PS51257">
    <property type="entry name" value="PROKAR_LIPOPROTEIN"/>
    <property type="match status" value="1"/>
</dbReference>
<keyword evidence="2" id="KW-1185">Reference proteome</keyword>
<dbReference type="EMBL" id="CP035807">
    <property type="protein sequence ID" value="QEN03553.1"/>
    <property type="molecule type" value="Genomic_DNA"/>
</dbReference>
<dbReference type="OrthoDB" id="371260at2"/>
<organism evidence="1 2">
    <name type="scientific">Thiospirochaeta perfilievii</name>
    <dbReference type="NCBI Taxonomy" id="252967"/>
    <lineage>
        <taxon>Bacteria</taxon>
        <taxon>Pseudomonadati</taxon>
        <taxon>Spirochaetota</taxon>
        <taxon>Spirochaetia</taxon>
        <taxon>Spirochaetales</taxon>
        <taxon>Spirochaetaceae</taxon>
        <taxon>Thiospirochaeta</taxon>
    </lineage>
</organism>
<gene>
    <name evidence="1" type="ORF">EW093_02170</name>
</gene>
<evidence type="ECO:0000313" key="2">
    <source>
        <dbReference type="Proteomes" id="UP000323824"/>
    </source>
</evidence>
<reference evidence="1 2" key="1">
    <citation type="submission" date="2019-02" db="EMBL/GenBank/DDBJ databases">
        <authorList>
            <person name="Fomenkov A."/>
            <person name="Dubinina G."/>
            <person name="Grabovich M."/>
            <person name="Vincze T."/>
            <person name="Roberts R.J."/>
        </authorList>
    </citation>
    <scope>NUCLEOTIDE SEQUENCE [LARGE SCALE GENOMIC DNA]</scope>
    <source>
        <strain evidence="1 2">P</strain>
    </source>
</reference>
<dbReference type="RefSeq" id="WP_149566811.1">
    <property type="nucleotide sequence ID" value="NZ_CP035807.1"/>
</dbReference>
<reference evidence="1 2" key="2">
    <citation type="submission" date="2019-09" db="EMBL/GenBank/DDBJ databases">
        <title>Complete Genome Sequence and Methylome Analysis of free living Spirochaetas.</title>
        <authorList>
            <person name="Leshcheva N."/>
            <person name="Mikheeva N."/>
        </authorList>
    </citation>
    <scope>NUCLEOTIDE SEQUENCE [LARGE SCALE GENOMIC DNA]</scope>
    <source>
        <strain evidence="1 2">P</strain>
    </source>
</reference>
<accession>A0A5C1Q658</accession>
<name>A0A5C1Q658_9SPIO</name>